<feature type="transmembrane region" description="Helical" evidence="2">
    <location>
        <begin position="162"/>
        <end position="182"/>
    </location>
</feature>
<feature type="transmembrane region" description="Helical" evidence="2">
    <location>
        <begin position="256"/>
        <end position="274"/>
    </location>
</feature>
<evidence type="ECO:0000313" key="3">
    <source>
        <dbReference type="EMBL" id="PKU91442.1"/>
    </source>
</evidence>
<evidence type="ECO:0000256" key="2">
    <source>
        <dbReference type="SAM" id="Phobius"/>
    </source>
</evidence>
<evidence type="ECO:0000256" key="1">
    <source>
        <dbReference type="SAM" id="MobiDB-lite"/>
    </source>
</evidence>
<comment type="caution">
    <text evidence="3">The sequence shown here is derived from an EMBL/GenBank/DDBJ whole genome shotgun (WGS) entry which is preliminary data.</text>
</comment>
<evidence type="ECO:0000313" key="4">
    <source>
        <dbReference type="Proteomes" id="UP000233730"/>
    </source>
</evidence>
<protein>
    <recommendedName>
        <fullName evidence="5">Tryptophan-rich sensory protein</fullName>
    </recommendedName>
</protein>
<feature type="transmembrane region" description="Helical" evidence="2">
    <location>
        <begin position="102"/>
        <end position="122"/>
    </location>
</feature>
<dbReference type="PANTHER" id="PTHR33802:SF1">
    <property type="entry name" value="XK-RELATED PROTEIN"/>
    <property type="match status" value="1"/>
</dbReference>
<feature type="region of interest" description="Disordered" evidence="1">
    <location>
        <begin position="1"/>
        <end position="49"/>
    </location>
</feature>
<dbReference type="RefSeq" id="WP_101429558.1">
    <property type="nucleotide sequence ID" value="NZ_PCGZ01000003.1"/>
</dbReference>
<gene>
    <name evidence="3" type="ORF">CQR46_0529</name>
</gene>
<dbReference type="Proteomes" id="UP000233730">
    <property type="component" value="Unassembled WGS sequence"/>
</dbReference>
<feature type="compositionally biased region" description="Polar residues" evidence="1">
    <location>
        <begin position="1"/>
        <end position="12"/>
    </location>
</feature>
<dbReference type="EMBL" id="PCGZ01000003">
    <property type="protein sequence ID" value="PKU91442.1"/>
    <property type="molecule type" value="Genomic_DNA"/>
</dbReference>
<sequence>MTQDMQPDTTLVQDEPPAVTPVPPAMDDTTTPTAPATTSRSNETKAKKEERAARHDIEVIVAWVVLLAMVVVNALAQCGVLVHLAPGDSRAAVFAWFAPDRYVQLIWIPIYALLAIWLIRIGNGRRKEKRLGRTPFTLMGLLFIVTACVEIGWIFAWHNQNYPSAISLVLIQTALVWALWFFARRSKHHSLWDWAPFSLWGSWLLVECVTDIARAATYYVSKDGAISTTAQSITTIVVVVLLLALACFARYRFGDWIFGLVTLWAVVGVAIRLMDVSKVTAVLGIALATAAAVFMYIPWARISPRLTSMGSPATKDYQGGQTHEGTRQ</sequence>
<proteinExistence type="predicted"/>
<dbReference type="PANTHER" id="PTHR33802">
    <property type="entry name" value="SI:CH211-161H7.5-RELATED"/>
    <property type="match status" value="1"/>
</dbReference>
<organism evidence="3 4">
    <name type="scientific">Bifidobacterium pseudolongum subsp. globosum</name>
    <dbReference type="NCBI Taxonomy" id="1690"/>
    <lineage>
        <taxon>Bacteria</taxon>
        <taxon>Bacillati</taxon>
        <taxon>Actinomycetota</taxon>
        <taxon>Actinomycetes</taxon>
        <taxon>Bifidobacteriales</taxon>
        <taxon>Bifidobacteriaceae</taxon>
        <taxon>Bifidobacterium</taxon>
    </lineage>
</organism>
<keyword evidence="2" id="KW-0812">Transmembrane</keyword>
<keyword evidence="2" id="KW-1133">Transmembrane helix</keyword>
<accession>A0A2N3QJ38</accession>
<feature type="transmembrane region" description="Helical" evidence="2">
    <location>
        <begin position="134"/>
        <end position="156"/>
    </location>
</feature>
<reference evidence="3 4" key="1">
    <citation type="submission" date="2017-10" db="EMBL/GenBank/DDBJ databases">
        <title>Bifidobacterium genomics.</title>
        <authorList>
            <person name="Lugli G.A."/>
            <person name="Milani C."/>
            <person name="Mancabelli L."/>
        </authorList>
    </citation>
    <scope>NUCLEOTIDE SEQUENCE [LARGE SCALE GENOMIC DNA]</scope>
    <source>
        <strain evidence="3 4">1524B</strain>
    </source>
</reference>
<feature type="transmembrane region" description="Helical" evidence="2">
    <location>
        <begin position="225"/>
        <end position="249"/>
    </location>
</feature>
<name>A0A2N3QJ38_9BIFI</name>
<keyword evidence="2" id="KW-0472">Membrane</keyword>
<dbReference type="AlphaFoldDB" id="A0A2N3QJ38"/>
<feature type="transmembrane region" description="Helical" evidence="2">
    <location>
        <begin position="57"/>
        <end position="82"/>
    </location>
</feature>
<feature type="compositionally biased region" description="Low complexity" evidence="1">
    <location>
        <begin position="25"/>
        <end position="38"/>
    </location>
</feature>
<evidence type="ECO:0008006" key="5">
    <source>
        <dbReference type="Google" id="ProtNLM"/>
    </source>
</evidence>
<feature type="transmembrane region" description="Helical" evidence="2">
    <location>
        <begin position="280"/>
        <end position="299"/>
    </location>
</feature>